<dbReference type="SUPFAM" id="SSF82171">
    <property type="entry name" value="DPP6 N-terminal domain-like"/>
    <property type="match status" value="1"/>
</dbReference>
<name>A0ABP5HB65_9ACTN</name>
<reference evidence="4" key="1">
    <citation type="journal article" date="2019" name="Int. J. Syst. Evol. Microbiol.">
        <title>The Global Catalogue of Microorganisms (GCM) 10K type strain sequencing project: providing services to taxonomists for standard genome sequencing and annotation.</title>
        <authorList>
            <consortium name="The Broad Institute Genomics Platform"/>
            <consortium name="The Broad Institute Genome Sequencing Center for Infectious Disease"/>
            <person name="Wu L."/>
            <person name="Ma J."/>
        </authorList>
    </citation>
    <scope>NUCLEOTIDE SEQUENCE [LARGE SCALE GENOMIC DNA]</scope>
    <source>
        <strain evidence="4">JCM 15478</strain>
    </source>
</reference>
<organism evidence="3 4">
    <name type="scientific">Streptomyces albiaxialis</name>
    <dbReference type="NCBI Taxonomy" id="329523"/>
    <lineage>
        <taxon>Bacteria</taxon>
        <taxon>Bacillati</taxon>
        <taxon>Actinomycetota</taxon>
        <taxon>Actinomycetes</taxon>
        <taxon>Kitasatosporales</taxon>
        <taxon>Streptomycetaceae</taxon>
        <taxon>Streptomyces</taxon>
    </lineage>
</organism>
<proteinExistence type="inferred from homology"/>
<feature type="chain" id="PRO_5047201732" description="Protein TolB" evidence="2">
    <location>
        <begin position="27"/>
        <end position="355"/>
    </location>
</feature>
<feature type="signal peptide" evidence="2">
    <location>
        <begin position="1"/>
        <end position="26"/>
    </location>
</feature>
<dbReference type="Gene3D" id="2.120.10.30">
    <property type="entry name" value="TolB, C-terminal domain"/>
    <property type="match status" value="1"/>
</dbReference>
<protein>
    <recommendedName>
        <fullName evidence="5">Protein TolB</fullName>
    </recommendedName>
</protein>
<dbReference type="Pfam" id="PF07676">
    <property type="entry name" value="PD40"/>
    <property type="match status" value="1"/>
</dbReference>
<dbReference type="InterPro" id="IPR011659">
    <property type="entry name" value="WD40"/>
</dbReference>
<sequence length="355" mass="37257">MRTRTALSAAAAACAVTAVLPGNASAGPRLAADIERISVASDGTQADDKSADASISADGRRVVFSSSAKNLTADTPSTGDKVYVRDRRSSQTTRMGYLAPTRPPVISGNGEYISYSHVWMDNVRIRQYEVSTGRSISGNCSLFSCSQPSLSTDGGLIAQISVSYRQQTYGQRVEVEERRTGTLKTVATFAHTKPAGPSLSSDGRYLAYQDAEAGDVFVHDRTDGTTSAPIEGPSKEASLVQLSGNGTKAVYLSGGDTYVHDLATGTAQHLPGVRGVAIDPTGRYLLYAPGGTTGPSLVLRDLRTNTDETVATQPATAGPGAVSADGRDVVFHSAADDLVPDDTNGTPDVFVRRLY</sequence>
<gene>
    <name evidence="3" type="ORF">GCM10009801_21490</name>
</gene>
<dbReference type="RefSeq" id="WP_344526553.1">
    <property type="nucleotide sequence ID" value="NZ_BAAAPE010000006.1"/>
</dbReference>
<dbReference type="PANTHER" id="PTHR36842:SF1">
    <property type="entry name" value="PROTEIN TOLB"/>
    <property type="match status" value="1"/>
</dbReference>
<dbReference type="Proteomes" id="UP001500016">
    <property type="component" value="Unassembled WGS sequence"/>
</dbReference>
<comment type="caution">
    <text evidence="3">The sequence shown here is derived from an EMBL/GenBank/DDBJ whole genome shotgun (WGS) entry which is preliminary data.</text>
</comment>
<evidence type="ECO:0000256" key="2">
    <source>
        <dbReference type="SAM" id="SignalP"/>
    </source>
</evidence>
<keyword evidence="4" id="KW-1185">Reference proteome</keyword>
<dbReference type="PANTHER" id="PTHR36842">
    <property type="entry name" value="PROTEIN TOLB HOMOLOG"/>
    <property type="match status" value="1"/>
</dbReference>
<evidence type="ECO:0008006" key="5">
    <source>
        <dbReference type="Google" id="ProtNLM"/>
    </source>
</evidence>
<dbReference type="EMBL" id="BAAAPE010000006">
    <property type="protein sequence ID" value="GAA2070609.1"/>
    <property type="molecule type" value="Genomic_DNA"/>
</dbReference>
<evidence type="ECO:0000256" key="1">
    <source>
        <dbReference type="ARBA" id="ARBA00009820"/>
    </source>
</evidence>
<evidence type="ECO:0000313" key="4">
    <source>
        <dbReference type="Proteomes" id="UP001500016"/>
    </source>
</evidence>
<evidence type="ECO:0000313" key="3">
    <source>
        <dbReference type="EMBL" id="GAA2070609.1"/>
    </source>
</evidence>
<keyword evidence="2" id="KW-0732">Signal</keyword>
<accession>A0ABP5HB65</accession>
<comment type="similarity">
    <text evidence="1">Belongs to the TolB family.</text>
</comment>
<dbReference type="InterPro" id="IPR011042">
    <property type="entry name" value="6-blade_b-propeller_TolB-like"/>
</dbReference>